<evidence type="ECO:0000256" key="2">
    <source>
        <dbReference type="SAM" id="MobiDB-lite"/>
    </source>
</evidence>
<accession>A0A1U7WRC5</accession>
<evidence type="ECO:0000256" key="1">
    <source>
        <dbReference type="SAM" id="Coils"/>
    </source>
</evidence>
<keyword evidence="1" id="KW-0175">Coiled coil</keyword>
<feature type="coiled-coil region" evidence="1">
    <location>
        <begin position="463"/>
        <end position="490"/>
    </location>
</feature>
<name>A0A1U7WRC5_NICSY</name>
<evidence type="ECO:0000313" key="3">
    <source>
        <dbReference type="Proteomes" id="UP000189701"/>
    </source>
</evidence>
<sequence length="668" mass="74325">MNKVWYDALNFSQKELVCACHLVHCKLIEVHMTIASLPKATSLVFLNSNLEDKVLIEEGSIVVNMDKLDNAYGPVIWTKVGQAIGHGAKPRYGQGIRQPNNTFAWDPCQIGPIIWKVVACLRHLANIASVPFTFPHIIHLYSPRIFRNGIFTLVARSKRVLVSPDDDKDPGWYVRKAVEYCINGWQILEDPFPTFWLERFAIRGFTAEAVAASRISLERTQEIILGSSSKRKAVDDQDSEEEEDGGSLVTRPRARRRIISDDEAEASPRRSIPLTESVEALVVIPDDVDDAPAAAHDSVEQLFDRGFGSEGSGPISDEAPLASFSPPVHVTLTLPIMAASVPSQAVFTTSTVPPSTIPPPPTHHAEVGSSSRSGAMRQVIIEVHTEGNLLRKSGQADVWLKPLIVPVDRAKLESHSSLTLINNFVHASLKANLIDTEMMKKVTLSEQLVRDHKLEAYNWKEQYESLQIDVEYLEESKSTLEKQVQALTLELAVEKASSSQAVKEKARLETSFSEQLSKASEDIRELKALLDAKETYAGELVHNLTQALEDLRVSSDKVCSLENSHAFLQASYESALAENEKIKNEIADWERDYEILEDKFVIEASWAFLNSRHDTLVEASQENFNLESELAKINETIEKTQQNQDFPSPVVEASVNVEDDTGIPTPSS</sequence>
<feature type="region of interest" description="Disordered" evidence="2">
    <location>
        <begin position="350"/>
        <end position="371"/>
    </location>
</feature>
<feature type="region of interest" description="Disordered" evidence="2">
    <location>
        <begin position="639"/>
        <end position="668"/>
    </location>
</feature>
<organism evidence="3 4">
    <name type="scientific">Nicotiana sylvestris</name>
    <name type="common">Wood tobacco</name>
    <name type="synonym">South American tobacco</name>
    <dbReference type="NCBI Taxonomy" id="4096"/>
    <lineage>
        <taxon>Eukaryota</taxon>
        <taxon>Viridiplantae</taxon>
        <taxon>Streptophyta</taxon>
        <taxon>Embryophyta</taxon>
        <taxon>Tracheophyta</taxon>
        <taxon>Spermatophyta</taxon>
        <taxon>Magnoliopsida</taxon>
        <taxon>eudicotyledons</taxon>
        <taxon>Gunneridae</taxon>
        <taxon>Pentapetalae</taxon>
        <taxon>asterids</taxon>
        <taxon>lamiids</taxon>
        <taxon>Solanales</taxon>
        <taxon>Solanaceae</taxon>
        <taxon>Nicotianoideae</taxon>
        <taxon>Nicotianeae</taxon>
        <taxon>Nicotiana</taxon>
    </lineage>
</organism>
<protein>
    <submittedName>
        <fullName evidence="4">Uncharacterized protein LOC104226483</fullName>
    </submittedName>
</protein>
<dbReference type="Proteomes" id="UP000189701">
    <property type="component" value="Unplaced"/>
</dbReference>
<evidence type="ECO:0000313" key="4">
    <source>
        <dbReference type="RefSeq" id="XP_009776795.1"/>
    </source>
</evidence>
<gene>
    <name evidence="4" type="primary">LOC104226483</name>
</gene>
<dbReference type="RefSeq" id="XP_009776795.1">
    <property type="nucleotide sequence ID" value="XM_009778493.1"/>
</dbReference>
<proteinExistence type="predicted"/>
<dbReference type="AlphaFoldDB" id="A0A1U7WRC5"/>
<feature type="compositionally biased region" description="Acidic residues" evidence="2">
    <location>
        <begin position="236"/>
        <end position="245"/>
    </location>
</feature>
<reference evidence="4" key="2">
    <citation type="submission" date="2025-08" db="UniProtKB">
        <authorList>
            <consortium name="RefSeq"/>
        </authorList>
    </citation>
    <scope>IDENTIFICATION</scope>
    <source>
        <tissue evidence="4">Leaf</tissue>
    </source>
</reference>
<feature type="region of interest" description="Disordered" evidence="2">
    <location>
        <begin position="228"/>
        <end position="272"/>
    </location>
</feature>
<reference evidence="3" key="1">
    <citation type="journal article" date="2013" name="Genome Biol.">
        <title>Reference genomes and transcriptomes of Nicotiana sylvestris and Nicotiana tomentosiformis.</title>
        <authorList>
            <person name="Sierro N."/>
            <person name="Battey J.N."/>
            <person name="Ouadi S."/>
            <person name="Bovet L."/>
            <person name="Goepfert S."/>
            <person name="Bakaher N."/>
            <person name="Peitsch M.C."/>
            <person name="Ivanov N.V."/>
        </authorList>
    </citation>
    <scope>NUCLEOTIDE SEQUENCE [LARGE SCALE GENOMIC DNA]</scope>
</reference>
<keyword evidence="3" id="KW-1185">Reference proteome</keyword>